<dbReference type="Proteomes" id="UP000316882">
    <property type="component" value="Unassembled WGS sequence"/>
</dbReference>
<dbReference type="AlphaFoldDB" id="A0A4Y3PJJ6"/>
<gene>
    <name evidence="1" type="ORF">BPA01_25550</name>
</gene>
<reference evidence="1 2" key="1">
    <citation type="submission" date="2019-06" db="EMBL/GenBank/DDBJ databases">
        <title>Whole genome shotgun sequence of Brevibacillus parabrevis NBRC 12334.</title>
        <authorList>
            <person name="Hosoyama A."/>
            <person name="Uohara A."/>
            <person name="Ohji S."/>
            <person name="Ichikawa N."/>
        </authorList>
    </citation>
    <scope>NUCLEOTIDE SEQUENCE [LARGE SCALE GENOMIC DNA]</scope>
    <source>
        <strain evidence="1 2">NBRC 12334</strain>
    </source>
</reference>
<evidence type="ECO:0000313" key="1">
    <source>
        <dbReference type="EMBL" id="GEB32975.1"/>
    </source>
</evidence>
<evidence type="ECO:0000313" key="2">
    <source>
        <dbReference type="Proteomes" id="UP000316882"/>
    </source>
</evidence>
<dbReference type="RefSeq" id="WP_122964031.1">
    <property type="nucleotide sequence ID" value="NZ_BJMH01000010.1"/>
</dbReference>
<organism evidence="1 2">
    <name type="scientific">Brevibacillus parabrevis</name>
    <dbReference type="NCBI Taxonomy" id="54914"/>
    <lineage>
        <taxon>Bacteria</taxon>
        <taxon>Bacillati</taxon>
        <taxon>Bacillota</taxon>
        <taxon>Bacilli</taxon>
        <taxon>Bacillales</taxon>
        <taxon>Paenibacillaceae</taxon>
        <taxon>Brevibacillus</taxon>
    </lineage>
</organism>
<comment type="caution">
    <text evidence="1">The sequence shown here is derived from an EMBL/GenBank/DDBJ whole genome shotgun (WGS) entry which is preliminary data.</text>
</comment>
<sequence>MNAIILYTKRQGQATSYEFNVFDNQFATENLAVRKVLMSMLESVRDRLTDLEVEYNDSMLAEKLGAKRAGETLRFLGATRENSKEHLSNGIVVSRSFQAPMTPERYAYFYELTDIAQLSHYRLKEGDEDRIVFYFTRYLQLIAPDEQASQSFLQKLAEFSLPYKLVPIS</sequence>
<proteinExistence type="predicted"/>
<dbReference type="EMBL" id="BJMH01000010">
    <property type="protein sequence ID" value="GEB32975.1"/>
    <property type="molecule type" value="Genomic_DNA"/>
</dbReference>
<evidence type="ECO:0008006" key="3">
    <source>
        <dbReference type="Google" id="ProtNLM"/>
    </source>
</evidence>
<dbReference type="GeneID" id="87612158"/>
<name>A0A4Y3PJJ6_BREPA</name>
<keyword evidence="2" id="KW-1185">Reference proteome</keyword>
<accession>A0A4Y3PJJ6</accession>
<dbReference type="STRING" id="54914.AV540_11405"/>
<protein>
    <recommendedName>
        <fullName evidence="3">N-terminal Ras-GEF domain-containing protein</fullName>
    </recommendedName>
</protein>